<proteinExistence type="predicted"/>
<dbReference type="InterPro" id="IPR015943">
    <property type="entry name" value="WD40/YVTN_repeat-like_dom_sf"/>
</dbReference>
<comment type="caution">
    <text evidence="2">The sequence shown here is derived from an EMBL/GenBank/DDBJ whole genome shotgun (WGS) entry which is preliminary data.</text>
</comment>
<gene>
    <name evidence="2" type="ORF">E1267_43135</name>
</gene>
<keyword evidence="3" id="KW-1185">Reference proteome</keyword>
<evidence type="ECO:0000313" key="3">
    <source>
        <dbReference type="Proteomes" id="UP000295157"/>
    </source>
</evidence>
<evidence type="ECO:0008006" key="4">
    <source>
        <dbReference type="Google" id="ProtNLM"/>
    </source>
</evidence>
<dbReference type="InterPro" id="IPR001680">
    <property type="entry name" value="WD40_rpt"/>
</dbReference>
<feature type="non-terminal residue" evidence="2">
    <location>
        <position position="1"/>
    </location>
</feature>
<evidence type="ECO:0000313" key="2">
    <source>
        <dbReference type="EMBL" id="TDB93959.1"/>
    </source>
</evidence>
<evidence type="ECO:0000256" key="1">
    <source>
        <dbReference type="SAM" id="MobiDB-lite"/>
    </source>
</evidence>
<dbReference type="AlphaFoldDB" id="A0A4R4MJH1"/>
<dbReference type="PANTHER" id="PTHR19879">
    <property type="entry name" value="TRANSCRIPTION INITIATION FACTOR TFIID"/>
    <property type="match status" value="1"/>
</dbReference>
<dbReference type="Proteomes" id="UP000295157">
    <property type="component" value="Unassembled WGS sequence"/>
</dbReference>
<feature type="region of interest" description="Disordered" evidence="1">
    <location>
        <begin position="90"/>
        <end position="235"/>
    </location>
</feature>
<dbReference type="PANTHER" id="PTHR19879:SF9">
    <property type="entry name" value="TRANSCRIPTION INITIATION FACTOR TFIID SUBUNIT 5"/>
    <property type="match status" value="1"/>
</dbReference>
<organism evidence="2 3">
    <name type="scientific">Nonomuraea longispora</name>
    <dbReference type="NCBI Taxonomy" id="1848320"/>
    <lineage>
        <taxon>Bacteria</taxon>
        <taxon>Bacillati</taxon>
        <taxon>Actinomycetota</taxon>
        <taxon>Actinomycetes</taxon>
        <taxon>Streptosporangiales</taxon>
        <taxon>Streptosporangiaceae</taxon>
        <taxon>Nonomuraea</taxon>
    </lineage>
</organism>
<dbReference type="InterPro" id="IPR011044">
    <property type="entry name" value="Quino_amine_DH_bsu"/>
</dbReference>
<dbReference type="SUPFAM" id="SSF50969">
    <property type="entry name" value="YVTN repeat-like/Quinoprotein amine dehydrogenase"/>
    <property type="match status" value="1"/>
</dbReference>
<dbReference type="SMART" id="SM00320">
    <property type="entry name" value="WD40"/>
    <property type="match status" value="3"/>
</dbReference>
<feature type="compositionally biased region" description="Low complexity" evidence="1">
    <location>
        <begin position="103"/>
        <end position="148"/>
    </location>
</feature>
<dbReference type="Gene3D" id="2.130.10.10">
    <property type="entry name" value="YVTN repeat-like/Quinoprotein amine dehydrogenase"/>
    <property type="match status" value="3"/>
</dbReference>
<protein>
    <recommendedName>
        <fullName evidence="4">WD40 repeat domain-containing protein</fullName>
    </recommendedName>
</protein>
<reference evidence="2 3" key="1">
    <citation type="submission" date="2019-02" db="EMBL/GenBank/DDBJ databases">
        <title>Draft genome sequences of novel Actinobacteria.</title>
        <authorList>
            <person name="Sahin N."/>
            <person name="Ay H."/>
            <person name="Saygin H."/>
        </authorList>
    </citation>
    <scope>NUCLEOTIDE SEQUENCE [LARGE SCALE GENOMIC DNA]</scope>
    <source>
        <strain evidence="2 3">KC201</strain>
    </source>
</reference>
<dbReference type="EMBL" id="SMJZ01000375">
    <property type="protein sequence ID" value="TDB93959.1"/>
    <property type="molecule type" value="Genomic_DNA"/>
</dbReference>
<feature type="compositionally biased region" description="Low complexity" evidence="1">
    <location>
        <begin position="222"/>
        <end position="235"/>
    </location>
</feature>
<dbReference type="Pfam" id="PF00400">
    <property type="entry name" value="WD40"/>
    <property type="match status" value="1"/>
</dbReference>
<accession>A0A4R4MJH1</accession>
<dbReference type="InterPro" id="IPR011047">
    <property type="entry name" value="Quinoprotein_ADH-like_sf"/>
</dbReference>
<name>A0A4R4MJH1_9ACTN</name>
<sequence length="609" mass="62253">AGRTRVYRGSEVVFDVTDRTVALARDGSMAALSRLDGRVELWELAPKARTGTIEVQPLTGPDAAAPALSFSPDGSTLAVAGREGVTLVAADRGAARTQRSQFPSPLTTATAPSSSPSATANPPGSAGKPRPSGGNPPAAGGTPAAGLARPSTGAAPAGVHASRHAGEGPRPGVVERPGGEDPRFSQVRAPVEDGANRGGADASPSPENGAETFRAEERQAPTKTGTLTLGTVEGTLDGPPVFSPDGRLLALPGAGEVRVWNVAERRVTGSYPLRDPGHGLAFSADGRTLRYLSGTGSVVSLDVAGLPAPSDTGRTATFSGNGRFAAKEVGDTIELTDTVAGRTLGRIAAAGDVSFAAGGRLLAVTGDPVTVWEVAGARQVASIDAGGDVLAVSLSPDGGTLATARGSALETWDVREGRRIKVYEGAADLALAFSPDGSTLAAGANLLDLRTGRITPLALAAQANARTTPTALAFSPDGRTLAFGLDGGRVLLWDVYERVPRGTIGTGTTPVDEVRFSPKGDLLAIDAARTSLWDVNTLREVGEVGSWAAGPAFSQDGRRLRGVALDGTVRETPVDPALTAQEVCARAGGPLSRAEWSRLIPENRYRDTC</sequence>
<dbReference type="RefSeq" id="WP_181957930.1">
    <property type="nucleotide sequence ID" value="NZ_SMJZ01000375.1"/>
</dbReference>
<dbReference type="SUPFAM" id="SSF50998">
    <property type="entry name" value="Quinoprotein alcohol dehydrogenase-like"/>
    <property type="match status" value="1"/>
</dbReference>